<feature type="region of interest" description="Disordered" evidence="2">
    <location>
        <begin position="1"/>
        <end position="26"/>
    </location>
</feature>
<dbReference type="GO" id="GO:0007165">
    <property type="term" value="P:signal transduction"/>
    <property type="evidence" value="ECO:0007669"/>
    <property type="project" value="InterPro"/>
</dbReference>
<comment type="caution">
    <text evidence="5">The sequence shown here is derived from an EMBL/GenBank/DDBJ whole genome shotgun (WGS) entry which is preliminary data.</text>
</comment>
<feature type="compositionally biased region" description="Low complexity" evidence="2">
    <location>
        <begin position="565"/>
        <end position="588"/>
    </location>
</feature>
<protein>
    <recommendedName>
        <fullName evidence="7">PH domain-containing protein</fullName>
    </recommendedName>
</protein>
<dbReference type="PANTHER" id="PTHR21538:SF21">
    <property type="entry name" value="RHOTEKIN-2"/>
    <property type="match status" value="1"/>
</dbReference>
<dbReference type="PROSITE" id="PS51860">
    <property type="entry name" value="REM_1"/>
    <property type="match status" value="1"/>
</dbReference>
<dbReference type="Pfam" id="PF08174">
    <property type="entry name" value="Anillin"/>
    <property type="match status" value="1"/>
</dbReference>
<dbReference type="GO" id="GO:0030097">
    <property type="term" value="P:hemopoiesis"/>
    <property type="evidence" value="ECO:0007669"/>
    <property type="project" value="TreeGrafter"/>
</dbReference>
<dbReference type="InterPro" id="IPR011993">
    <property type="entry name" value="PH-like_dom_sf"/>
</dbReference>
<dbReference type="CDD" id="cd13249">
    <property type="entry name" value="PH_rhotekin2"/>
    <property type="match status" value="1"/>
</dbReference>
<evidence type="ECO:0000313" key="6">
    <source>
        <dbReference type="Proteomes" id="UP000438429"/>
    </source>
</evidence>
<organism evidence="5 6">
    <name type="scientific">Scophthalmus maximus</name>
    <name type="common">Turbot</name>
    <name type="synonym">Psetta maxima</name>
    <dbReference type="NCBI Taxonomy" id="52904"/>
    <lineage>
        <taxon>Eukaryota</taxon>
        <taxon>Metazoa</taxon>
        <taxon>Chordata</taxon>
        <taxon>Craniata</taxon>
        <taxon>Vertebrata</taxon>
        <taxon>Euteleostomi</taxon>
        <taxon>Actinopterygii</taxon>
        <taxon>Neopterygii</taxon>
        <taxon>Teleostei</taxon>
        <taxon>Neoteleostei</taxon>
        <taxon>Acanthomorphata</taxon>
        <taxon>Carangaria</taxon>
        <taxon>Pleuronectiformes</taxon>
        <taxon>Pleuronectoidei</taxon>
        <taxon>Scophthalmidae</taxon>
        <taxon>Scophthalmus</taxon>
    </lineage>
</organism>
<dbReference type="PANTHER" id="PTHR21538">
    <property type="entry name" value="ANILLIN/RHOTEKIN RTKN"/>
    <property type="match status" value="1"/>
</dbReference>
<proteinExistence type="predicted"/>
<reference evidence="5 6" key="1">
    <citation type="submission" date="2019-06" db="EMBL/GenBank/DDBJ databases">
        <title>Draft genomes of female and male turbot (Scophthalmus maximus).</title>
        <authorList>
            <person name="Xu H."/>
            <person name="Xu X.-W."/>
            <person name="Shao C."/>
            <person name="Chen S."/>
        </authorList>
    </citation>
    <scope>NUCLEOTIDE SEQUENCE [LARGE SCALE GENOMIC DNA]</scope>
    <source>
        <strain evidence="5">Ysfricsl-2016a</strain>
        <tissue evidence="5">Blood</tissue>
    </source>
</reference>
<dbReference type="InterPro" id="IPR011072">
    <property type="entry name" value="HR1_rho-bd"/>
</dbReference>
<feature type="compositionally biased region" description="Pro residues" evidence="2">
    <location>
        <begin position="595"/>
        <end position="625"/>
    </location>
</feature>
<feature type="domain" description="REM-1" evidence="4">
    <location>
        <begin position="75"/>
        <end position="152"/>
    </location>
</feature>
<dbReference type="InterPro" id="IPR012966">
    <property type="entry name" value="AHD"/>
</dbReference>
<dbReference type="Proteomes" id="UP000438429">
    <property type="component" value="Unassembled WGS sequence"/>
</dbReference>
<dbReference type="EMBL" id="VEVO01000018">
    <property type="protein sequence ID" value="KAF0027103.1"/>
    <property type="molecule type" value="Genomic_DNA"/>
</dbReference>
<evidence type="ECO:0000259" key="3">
    <source>
        <dbReference type="PROSITE" id="PS50003"/>
    </source>
</evidence>
<feature type="compositionally biased region" description="Polar residues" evidence="2">
    <location>
        <begin position="635"/>
        <end position="646"/>
    </location>
</feature>
<dbReference type="PROSITE" id="PS50003">
    <property type="entry name" value="PH_DOMAIN"/>
    <property type="match status" value="1"/>
</dbReference>
<evidence type="ECO:0000256" key="1">
    <source>
        <dbReference type="PROSITE-ProRule" id="PRU01207"/>
    </source>
</evidence>
<feature type="domain" description="PH" evidence="3">
    <location>
        <begin position="360"/>
        <end position="468"/>
    </location>
</feature>
<dbReference type="AlphaFoldDB" id="A0A6A4RYI0"/>
<dbReference type="SMART" id="SM00233">
    <property type="entry name" value="PH"/>
    <property type="match status" value="1"/>
</dbReference>
<dbReference type="Pfam" id="PF00169">
    <property type="entry name" value="PH"/>
    <property type="match status" value="1"/>
</dbReference>
<feature type="region of interest" description="Disordered" evidence="2">
    <location>
        <begin position="687"/>
        <end position="746"/>
    </location>
</feature>
<feature type="region of interest" description="Disordered" evidence="2">
    <location>
        <begin position="564"/>
        <end position="652"/>
    </location>
</feature>
<gene>
    <name evidence="5" type="ORF">F2P81_019844</name>
</gene>
<accession>A0A6A4RYI0</accession>
<evidence type="ECO:0000259" key="4">
    <source>
        <dbReference type="PROSITE" id="PS51860"/>
    </source>
</evidence>
<evidence type="ECO:0000313" key="5">
    <source>
        <dbReference type="EMBL" id="KAF0027103.1"/>
    </source>
</evidence>
<dbReference type="Gene3D" id="2.30.29.30">
    <property type="entry name" value="Pleckstrin-homology domain (PH domain)/Phosphotyrosine-binding domain (PTB)"/>
    <property type="match status" value="1"/>
</dbReference>
<dbReference type="SUPFAM" id="SSF50729">
    <property type="entry name" value="PH domain-like"/>
    <property type="match status" value="1"/>
</dbReference>
<evidence type="ECO:0000256" key="2">
    <source>
        <dbReference type="SAM" id="MobiDB-lite"/>
    </source>
</evidence>
<dbReference type="GO" id="GO:0008284">
    <property type="term" value="P:positive regulation of cell population proliferation"/>
    <property type="evidence" value="ECO:0007669"/>
    <property type="project" value="TreeGrafter"/>
</dbReference>
<name>A0A6A4RYI0_SCOMX</name>
<sequence>MDTRRDVRTSQRHGSARSPLPAGSATDMEIKRKRIRHSAVFLQTEFIPFSYSTLSDRPMQFKISQQAACLFFHMGLFGHFEISPVSVISNKNTNLQGKLDFEVRMREGAYKLLLACSKREQVLNASKNLLTCNARIKAYVTHLQRTSQERHMMGAVGRREDLRVLLCKFDFLPQSDNVGLRIPLMWRDSDHFNNRGSSRRVAMFCLMQIGSEVFDTEMVVVDRSVTDICFEGLTIFKEAVPQFELKMELWSCALEEELTLVNTPKKLAKKLRNSFGKTAGRKLCPLLDTQDPDTFLQHNPIPSGAKYSLLAYTTLRLPEAEGSFQSHSLIVLQDAEWSTWLPLYGNLCCRLVAQPACMTQSMMNGYLNQKQSVEGMSRCCSFYCVLSAGSLSCYFTPEEIDAKLEPTLNIPINKDTRIRLIEKESAGQKSRSLSVINPSPEGYETVVFTTDTREELEDWFDALHQHVYDQSQWLQCCNHLMKIEVASPRKPSLFLTKQADSVYNDLSINSPGKFVSITDIIHNKIEETDGHFLIGDEEEKDVPNWSTLFDGSQSMVVQRSILSQSKTSTPYSSPNPNPNSSTSSTPMSNKKRRAPPPPPNREPYAPPARPARPPLPASLHPPPYPLLSYQEKENSGTCASRPATRSKTGRPSLDAKFSAIIQQLQRNNTGGAAALSRKNAPLGVLDIQPQGQPQPPLQQLEHQNHHTQHPETTAENGFVRPNHGPVPATRSKLRKSFRERMNFKAL</sequence>
<dbReference type="InterPro" id="IPR001849">
    <property type="entry name" value="PH_domain"/>
</dbReference>
<keyword evidence="1" id="KW-0175">Coiled coil</keyword>
<feature type="compositionally biased region" description="Basic and acidic residues" evidence="2">
    <location>
        <begin position="736"/>
        <end position="746"/>
    </location>
</feature>
<evidence type="ECO:0008006" key="7">
    <source>
        <dbReference type="Google" id="ProtNLM"/>
    </source>
</evidence>
<dbReference type="InterPro" id="IPR051364">
    <property type="entry name" value="Cytokinesis/Rho-signaling"/>
</dbReference>